<dbReference type="SUPFAM" id="SSF46626">
    <property type="entry name" value="Cytochrome c"/>
    <property type="match status" value="1"/>
</dbReference>
<dbReference type="InterPro" id="IPR036909">
    <property type="entry name" value="Cyt_c-like_dom_sf"/>
</dbReference>
<dbReference type="PROSITE" id="PS51257">
    <property type="entry name" value="PROKAR_LIPOPROTEIN"/>
    <property type="match status" value="1"/>
</dbReference>
<dbReference type="GO" id="GO:0020037">
    <property type="term" value="F:heme binding"/>
    <property type="evidence" value="ECO:0007669"/>
    <property type="project" value="InterPro"/>
</dbReference>
<gene>
    <name evidence="1" type="ORF">MNBD_BACTEROID02-1648</name>
</gene>
<evidence type="ECO:0008006" key="2">
    <source>
        <dbReference type="Google" id="ProtNLM"/>
    </source>
</evidence>
<sequence length="130" mass="14246">MKKITRTLGVIASFILMLSLTSCYYDEVIENTNPPILDVSYAIDIQPIWNQFCVACHPTLEQPDLTEGNSYNALISIPGGIISGNAEGSELMEMLRHDPNNPNPMPPSSPMSATNINLIEAWINQGALNN</sequence>
<dbReference type="GO" id="GO:0009055">
    <property type="term" value="F:electron transfer activity"/>
    <property type="evidence" value="ECO:0007669"/>
    <property type="project" value="InterPro"/>
</dbReference>
<reference evidence="1" key="1">
    <citation type="submission" date="2018-06" db="EMBL/GenBank/DDBJ databases">
        <authorList>
            <person name="Zhirakovskaya E."/>
        </authorList>
    </citation>
    <scope>NUCLEOTIDE SEQUENCE</scope>
</reference>
<protein>
    <recommendedName>
        <fullName evidence="2">Cytochrome C Planctomycete-type domain-containing protein</fullName>
    </recommendedName>
</protein>
<accession>A0A3B0RDN0</accession>
<evidence type="ECO:0000313" key="1">
    <source>
        <dbReference type="EMBL" id="VAV86168.1"/>
    </source>
</evidence>
<dbReference type="EMBL" id="UOEB01000302">
    <property type="protein sequence ID" value="VAV86168.1"/>
    <property type="molecule type" value="Genomic_DNA"/>
</dbReference>
<organism evidence="1">
    <name type="scientific">hydrothermal vent metagenome</name>
    <dbReference type="NCBI Taxonomy" id="652676"/>
    <lineage>
        <taxon>unclassified sequences</taxon>
        <taxon>metagenomes</taxon>
        <taxon>ecological metagenomes</taxon>
    </lineage>
</organism>
<dbReference type="AlphaFoldDB" id="A0A3B0RDN0"/>
<name>A0A3B0RDN0_9ZZZZ</name>
<proteinExistence type="predicted"/>